<dbReference type="HOGENOM" id="CLU_1946761_0_0_0"/>
<proteinExistence type="predicted"/>
<organism evidence="2 3">
    <name type="scientific">Thermocrinis albus (strain DSM 14484 / JCM 11386 / HI 11/12)</name>
    <dbReference type="NCBI Taxonomy" id="638303"/>
    <lineage>
        <taxon>Bacteria</taxon>
        <taxon>Pseudomonadati</taxon>
        <taxon>Aquificota</taxon>
        <taxon>Aquificia</taxon>
        <taxon>Aquificales</taxon>
        <taxon>Aquificaceae</taxon>
        <taxon>Thermocrinis</taxon>
    </lineage>
</organism>
<dbReference type="Proteomes" id="UP000002043">
    <property type="component" value="Chromosome"/>
</dbReference>
<sequence>MRTAILLFLVFSLFSLTNAQELVLNNCELKIIENQYGLFFQNSCEAYLDGKRVGGLIIQEHMSPPRYGMVGGYLQIGKGNIIHIANISAGKYFAIYEPYRNGLIIITECGASYSNSSNLKEVFKAMLDCLKEKEKQLN</sequence>
<dbReference type="EMBL" id="CP001931">
    <property type="protein sequence ID" value="ADC89491.1"/>
    <property type="molecule type" value="Genomic_DNA"/>
</dbReference>
<keyword evidence="3" id="KW-1185">Reference proteome</keyword>
<dbReference type="eggNOG" id="ENOG50341MI">
    <property type="taxonomic scope" value="Bacteria"/>
</dbReference>
<dbReference type="OrthoDB" id="9853692at2"/>
<feature type="signal peptide" evidence="1">
    <location>
        <begin position="1"/>
        <end position="19"/>
    </location>
</feature>
<dbReference type="AlphaFoldDB" id="D3SL61"/>
<feature type="chain" id="PRO_5003050954" evidence="1">
    <location>
        <begin position="20"/>
        <end position="138"/>
    </location>
</feature>
<evidence type="ECO:0000313" key="3">
    <source>
        <dbReference type="Proteomes" id="UP000002043"/>
    </source>
</evidence>
<keyword evidence="1" id="KW-0732">Signal</keyword>
<name>D3SL61_THEAH</name>
<accession>D3SL61</accession>
<dbReference type="KEGG" id="tal:Thal_0858"/>
<dbReference type="RefSeq" id="WP_012991897.1">
    <property type="nucleotide sequence ID" value="NC_013894.1"/>
</dbReference>
<evidence type="ECO:0000256" key="1">
    <source>
        <dbReference type="SAM" id="SignalP"/>
    </source>
</evidence>
<protein>
    <submittedName>
        <fullName evidence="2">Uncharacterized protein</fullName>
    </submittedName>
</protein>
<reference evidence="3" key="1">
    <citation type="journal article" date="2010" name="Stand. Genomic Sci.">
        <title>Complete genome sequence of Thermocrinis albus type strain (HI 11/12T).</title>
        <authorList>
            <person name="Wirth R."/>
            <person name="Sikorski J."/>
            <person name="Brambilla E."/>
            <person name="Misra M."/>
            <person name="Lapidus A."/>
            <person name="Copeland A."/>
            <person name="Nolan M."/>
            <person name="Lucas S."/>
            <person name="Chen F."/>
            <person name="Tice H."/>
            <person name="Cheng J.F."/>
            <person name="Han C."/>
            <person name="Detter J.C."/>
            <person name="Tapia R."/>
            <person name="Bruce D."/>
            <person name="Goodwin L."/>
            <person name="Pitluck S."/>
            <person name="Pati A."/>
            <person name="Anderson I."/>
            <person name="Ivanova N."/>
            <person name="Mavromatis K."/>
            <person name="Mikhailova N."/>
            <person name="Chen A."/>
            <person name="Palaniappan K."/>
            <person name="Bilek Y."/>
            <person name="Hader T."/>
            <person name="Land M."/>
            <person name="Hauser L."/>
            <person name="Chang Y.J."/>
            <person name="Jeffries C.D."/>
            <person name="Tindall B.J."/>
            <person name="Rohde M."/>
            <person name="Goker M."/>
            <person name="Bristow J."/>
            <person name="Eisen J.A."/>
            <person name="Markowitz V."/>
            <person name="Hugenholtz P."/>
            <person name="Kyrpides N.C."/>
            <person name="Klenk H.P."/>
        </authorList>
    </citation>
    <scope>NUCLEOTIDE SEQUENCE [LARGE SCALE GENOMIC DNA]</scope>
    <source>
        <strain evidence="3">DSM 14484 / JCM 11386 / HI 11/12</strain>
    </source>
</reference>
<dbReference type="STRING" id="638303.Thal_0858"/>
<evidence type="ECO:0000313" key="2">
    <source>
        <dbReference type="EMBL" id="ADC89491.1"/>
    </source>
</evidence>
<gene>
    <name evidence="2" type="ordered locus">Thal_0858</name>
</gene>